<protein>
    <recommendedName>
        <fullName evidence="4">Lipoprotein SmpA/OmlA domain-containing protein</fullName>
    </recommendedName>
</protein>
<sequence length="141" mass="14956">MKSSRFLVLFPVLALAMLSACSSPDSRIKKNQASFNALPAETQAKIRAGKVEVGYTQAMVLMALGEPDRRYLRTSEKGQTEVWAYRDKGPAFSIGLGIGGGGGRSNVGGGIGVSTAGDREEDKIRVLFEGGKVTATETSTR</sequence>
<dbReference type="PROSITE" id="PS51257">
    <property type="entry name" value="PROKAR_LIPOPROTEIN"/>
    <property type="match status" value="1"/>
</dbReference>
<reference evidence="2 3" key="1">
    <citation type="submission" date="2017-09" db="EMBL/GenBank/DDBJ databases">
        <title>Complete genome sequence of Verrucomicrobial strain HZ-65, isolated from freshwater.</title>
        <authorList>
            <person name="Choi A."/>
        </authorList>
    </citation>
    <scope>NUCLEOTIDE SEQUENCE [LARGE SCALE GENOMIC DNA]</scope>
    <source>
        <strain evidence="2 3">HZ-65</strain>
    </source>
</reference>
<gene>
    <name evidence="2" type="ORF">CMV30_01540</name>
</gene>
<dbReference type="OrthoDB" id="196920at2"/>
<proteinExistence type="predicted"/>
<keyword evidence="1" id="KW-0732">Signal</keyword>
<evidence type="ECO:0000256" key="1">
    <source>
        <dbReference type="SAM" id="SignalP"/>
    </source>
</evidence>
<dbReference type="Proteomes" id="UP000217265">
    <property type="component" value="Chromosome"/>
</dbReference>
<evidence type="ECO:0000313" key="3">
    <source>
        <dbReference type="Proteomes" id="UP000217265"/>
    </source>
</evidence>
<organism evidence="2 3">
    <name type="scientific">Nibricoccus aquaticus</name>
    <dbReference type="NCBI Taxonomy" id="2576891"/>
    <lineage>
        <taxon>Bacteria</taxon>
        <taxon>Pseudomonadati</taxon>
        <taxon>Verrucomicrobiota</taxon>
        <taxon>Opitutia</taxon>
        <taxon>Opitutales</taxon>
        <taxon>Opitutaceae</taxon>
        <taxon>Nibricoccus</taxon>
    </lineage>
</organism>
<evidence type="ECO:0000313" key="2">
    <source>
        <dbReference type="EMBL" id="ATC62754.1"/>
    </source>
</evidence>
<feature type="chain" id="PRO_5013352948" description="Lipoprotein SmpA/OmlA domain-containing protein" evidence="1">
    <location>
        <begin position="23"/>
        <end position="141"/>
    </location>
</feature>
<feature type="signal peptide" evidence="1">
    <location>
        <begin position="1"/>
        <end position="22"/>
    </location>
</feature>
<keyword evidence="3" id="KW-1185">Reference proteome</keyword>
<dbReference type="RefSeq" id="WP_096054389.1">
    <property type="nucleotide sequence ID" value="NZ_CP023344.1"/>
</dbReference>
<dbReference type="EMBL" id="CP023344">
    <property type="protein sequence ID" value="ATC62754.1"/>
    <property type="molecule type" value="Genomic_DNA"/>
</dbReference>
<accession>A0A290Q2L6</accession>
<dbReference type="AlphaFoldDB" id="A0A290Q2L6"/>
<dbReference type="KEGG" id="vbh:CMV30_01540"/>
<name>A0A290Q2L6_9BACT</name>
<evidence type="ECO:0008006" key="4">
    <source>
        <dbReference type="Google" id="ProtNLM"/>
    </source>
</evidence>